<organism evidence="1 2">
    <name type="scientific">Mycetohabitans endofungorum</name>
    <dbReference type="NCBI Taxonomy" id="417203"/>
    <lineage>
        <taxon>Bacteria</taxon>
        <taxon>Pseudomonadati</taxon>
        <taxon>Pseudomonadota</taxon>
        <taxon>Betaproteobacteria</taxon>
        <taxon>Burkholderiales</taxon>
        <taxon>Burkholderiaceae</taxon>
        <taxon>Mycetohabitans</taxon>
    </lineage>
</organism>
<accession>A0A2P5KB02</accession>
<gene>
    <name evidence="1" type="ORF">B0O95_1056</name>
</gene>
<dbReference type="EMBL" id="PRDW01000005">
    <property type="protein sequence ID" value="PPB83825.1"/>
    <property type="molecule type" value="Genomic_DNA"/>
</dbReference>
<protein>
    <submittedName>
        <fullName evidence="1">Uncharacterized protein</fullName>
    </submittedName>
</protein>
<evidence type="ECO:0000313" key="1">
    <source>
        <dbReference type="EMBL" id="PPB83825.1"/>
    </source>
</evidence>
<proteinExistence type="predicted"/>
<reference evidence="1 2" key="1">
    <citation type="submission" date="2018-01" db="EMBL/GenBank/DDBJ databases">
        <title>Genomic Encyclopedia of Type Strains, Phase III (KMG-III): the genomes of soil and plant-associated and newly described type strains.</title>
        <authorList>
            <person name="Whitman W."/>
        </authorList>
    </citation>
    <scope>NUCLEOTIDE SEQUENCE [LARGE SCALE GENOMIC DNA]</scope>
    <source>
        <strain evidence="1 2">HKI456</strain>
    </source>
</reference>
<evidence type="ECO:0000313" key="2">
    <source>
        <dbReference type="Proteomes" id="UP000243096"/>
    </source>
</evidence>
<keyword evidence="2" id="KW-1185">Reference proteome</keyword>
<name>A0A2P5KB02_9BURK</name>
<dbReference type="Proteomes" id="UP000243096">
    <property type="component" value="Unassembled WGS sequence"/>
</dbReference>
<comment type="caution">
    <text evidence="1">The sequence shown here is derived from an EMBL/GenBank/DDBJ whole genome shotgun (WGS) entry which is preliminary data.</text>
</comment>
<dbReference type="AlphaFoldDB" id="A0A2P5KB02"/>
<sequence length="86" mass="9924">MAGLRVTIASAPFDHRLYHFVLDFSHWEYAHVAKGSESFKALSTDLQNTLWLPRSCPRENRMLHTRNNRVQAHENGYGLILPMCQA</sequence>